<comment type="caution">
    <text evidence="1">The sequence shown here is derived from an EMBL/GenBank/DDBJ whole genome shotgun (WGS) entry which is preliminary data.</text>
</comment>
<evidence type="ECO:0000313" key="1">
    <source>
        <dbReference type="EMBL" id="RLE09053.1"/>
    </source>
</evidence>
<dbReference type="AlphaFoldDB" id="A0A662D6Q1"/>
<accession>A0A662D6Q1</accession>
<dbReference type="EMBL" id="QMQA01000389">
    <property type="protein sequence ID" value="RLE09053.1"/>
    <property type="molecule type" value="Genomic_DNA"/>
</dbReference>
<reference evidence="1 2" key="1">
    <citation type="submission" date="2018-06" db="EMBL/GenBank/DDBJ databases">
        <title>Extensive metabolic versatility and redundancy in microbially diverse, dynamic hydrothermal sediments.</title>
        <authorList>
            <person name="Dombrowski N."/>
            <person name="Teske A."/>
            <person name="Baker B.J."/>
        </authorList>
    </citation>
    <scope>NUCLEOTIDE SEQUENCE [LARGE SCALE GENOMIC DNA]</scope>
    <source>
        <strain evidence="1">B3_G15</strain>
    </source>
</reference>
<dbReference type="InterPro" id="IPR000836">
    <property type="entry name" value="PRTase_dom"/>
</dbReference>
<name>A0A662D6Q1_UNCAE</name>
<sequence length="316" mass="37051">MLRKNERDREYLKKITGLDLEDFLKRLELFNRLDELERERLNLSPEELYEKLYRIGELALELGILNRALNAYMEINDRKKVRDIGQKCLEEGWYFDAVRAFKFLGDKKGVTKIIRELESKDYGLDLEISMKEYLGERTIKSVNRGFKKWISEMGIESACLFDVIPTANMMHHVVDNDYDVGIGIAKGGLFLTYLSHLFELPVKVVHCHKKGRETEFNWVCEPDPQELRGKNVIVFDKDVVTGKTAQRVLKEIEKYRPNRVDLALIYNPNEGIGPGARLSNVPKGYTEVYYPEKFSYREFDKVVERLEKSLKRFSLY</sequence>
<dbReference type="SUPFAM" id="SSF53271">
    <property type="entry name" value="PRTase-like"/>
    <property type="match status" value="1"/>
</dbReference>
<dbReference type="Proteomes" id="UP000280417">
    <property type="component" value="Unassembled WGS sequence"/>
</dbReference>
<dbReference type="Gene3D" id="3.40.50.2020">
    <property type="match status" value="1"/>
</dbReference>
<evidence type="ECO:0000313" key="2">
    <source>
        <dbReference type="Proteomes" id="UP000280417"/>
    </source>
</evidence>
<organism evidence="1 2">
    <name type="scientific">Aerophobetes bacterium</name>
    <dbReference type="NCBI Taxonomy" id="2030807"/>
    <lineage>
        <taxon>Bacteria</taxon>
        <taxon>Candidatus Aerophobota</taxon>
    </lineage>
</organism>
<dbReference type="CDD" id="cd06223">
    <property type="entry name" value="PRTases_typeI"/>
    <property type="match status" value="1"/>
</dbReference>
<protein>
    <recommendedName>
        <fullName evidence="3">Phosphoribosyltransferase domain-containing protein</fullName>
    </recommendedName>
</protein>
<proteinExistence type="predicted"/>
<dbReference type="InterPro" id="IPR029057">
    <property type="entry name" value="PRTase-like"/>
</dbReference>
<gene>
    <name evidence="1" type="ORF">DRJ04_10225</name>
</gene>
<evidence type="ECO:0008006" key="3">
    <source>
        <dbReference type="Google" id="ProtNLM"/>
    </source>
</evidence>